<evidence type="ECO:0000313" key="2">
    <source>
        <dbReference type="Proteomes" id="UP000050827"/>
    </source>
</evidence>
<dbReference type="InterPro" id="IPR013783">
    <property type="entry name" value="Ig-like_fold"/>
</dbReference>
<organism evidence="1 2">
    <name type="scientific">Flagellimonas eckloniae</name>
    <dbReference type="NCBI Taxonomy" id="346185"/>
    <lineage>
        <taxon>Bacteria</taxon>
        <taxon>Pseudomonadati</taxon>
        <taxon>Bacteroidota</taxon>
        <taxon>Flavobacteriia</taxon>
        <taxon>Flavobacteriales</taxon>
        <taxon>Flavobacteriaceae</taxon>
        <taxon>Flagellimonas</taxon>
    </lineage>
</organism>
<dbReference type="STRING" id="346185.AAY42_03110"/>
<dbReference type="SUPFAM" id="SSF49478">
    <property type="entry name" value="Cna protein B-type domain"/>
    <property type="match status" value="1"/>
</dbReference>
<dbReference type="Proteomes" id="UP000050827">
    <property type="component" value="Unassembled WGS sequence"/>
</dbReference>
<accession>A0A0Q1BFL0</accession>
<protein>
    <submittedName>
        <fullName evidence="1">Uncharacterized protein</fullName>
    </submittedName>
</protein>
<dbReference type="EMBL" id="LCTZ01000002">
    <property type="protein sequence ID" value="KQC28996.1"/>
    <property type="molecule type" value="Genomic_DNA"/>
</dbReference>
<reference evidence="1 2" key="1">
    <citation type="submission" date="2015-04" db="EMBL/GenBank/DDBJ databases">
        <title>Complete genome of flavobacterium.</title>
        <authorList>
            <person name="Kwon Y.M."/>
            <person name="Kim S.-J."/>
        </authorList>
    </citation>
    <scope>NUCLEOTIDE SEQUENCE [LARGE SCALE GENOMIC DNA]</scope>
    <source>
        <strain evidence="1 2">DK169</strain>
    </source>
</reference>
<keyword evidence="2" id="KW-1185">Reference proteome</keyword>
<name>A0A0Q1BFL0_9FLAO</name>
<comment type="caution">
    <text evidence="1">The sequence shown here is derived from an EMBL/GenBank/DDBJ whole genome shotgun (WGS) entry which is preliminary data.</text>
</comment>
<evidence type="ECO:0000313" key="1">
    <source>
        <dbReference type="EMBL" id="KQC28996.1"/>
    </source>
</evidence>
<gene>
    <name evidence="1" type="ORF">AAY42_03110</name>
</gene>
<sequence length="788" mass="83517">MNKKYKHNYFNPIHLLSNTFKNHNTMKRNKNYFSIIGMVLACGVLITSCADNFAEEELLLRQQERSDRIAADEAAAEAADEAAEEALSAENAAALTAAANVTYTISLHSDNVPAADVAVTLTNQNGGGTTSIVTDANGNAAFVDIDLGGYNVSIVSNDYLDSSYLVDFGSPQDGVHYEWINGSIVALEQSEASKIELLELNGMQTATITGTVEIETDLTNDTPEVPQEVTIRANLDNFGGLFEHTINSANGNNNGGDFYIFNSYSLTEGDIGSAVVDANTGEYSMQVPAQEDGTVIDLLIPLVEADQTLGFSSVDGQDVGVQVGTQAAVFGPDITATTTPTIEGVVAQFPEPEAPGRGFTVGNFTTLPRTLSTGVIDNFPLENDLDDIQFRGNPGSDDFQLSPLITVSDPEITDGLGDTAEIVANMSWALNSFDLISGGNFAAFESVEFVVRVVYSDATTEDFPTGLSRQANNAGTLTPVSYTDIDIPFNTSKEVVGITITQDIANSQAGVLNVNNIGINGSITGFELTNAGHGYTSVPTITVGNQGSPTTRPSLEISEMAFQYTFDLDNSGVTQGYVVLPDVSFELENAIGAFNESTSVTLVTLDADGFQDLSAPQDPLTDGLMVSNGDLVFNDDLFSANVFAIATVDKGLTGYSYSEPNVIIVEPIHEQTTADVDVNNDGEITGLFNIIVGSGYTSEYDVTLVTQNGLPGAGAVLDLINFATTSETGEVTWGGNDVIVVESGSGYTEDVNISREFFSAPTFISLKNGETKIVNINYGTGDTVSDVD</sequence>
<dbReference type="Gene3D" id="2.60.40.10">
    <property type="entry name" value="Immunoglobulins"/>
    <property type="match status" value="1"/>
</dbReference>
<dbReference type="AlphaFoldDB" id="A0A0Q1BFL0"/>
<proteinExistence type="predicted"/>